<name>A0A131YV35_RHIAP</name>
<sequence length="849" mass="94111">MDVKEDDSVCIVCWRDIHVYAIGLCDHPVCHECSTRMRVLCRKSECPICRRTLPKVIFVKECRPYEELNKRLYQVDVRPQICFEDESVRQAYRELLDNRCKYCPPSSTKPPTVFSSFAQLRNHVRKEHNRTYCDLCVEHLKIFPGERTAYNRRDMARHQSHGDLDDTSHKGHPLCKFCDVRYFDNDELYRHLRRDHYYCHFCGDDYRLQYYRNYEYLRAHFREEHFLCEEGDCRNETFTAAFRTEIDLKAHRAQQHNRSLTKAQAKQARTLDLEFAVTPRASANAHMSSSYYDEFGGHGRRPPRQPRLGRGPPPDTSRENLLAAQSRSQTAEDLQMTWELQPPVDYRCEKEFPQLGSDGGAPAPSTSSGNKAPIDPFPVAASSYPPRRPNKVNVNSVDEFPSLNPSSSAATQQGSAAPPTPAMVSLRKSTKAHGKGHANGIAPGQRSAAKQQQDANNNGPGGKTAVDWFAQPSGDRSSVKPQLSTVSAVVSARPAPELARAKKPPSKAPPKMVLDEDFPTLATRSVARISISSSPTPPPQSEPPWNTGKSAKTKKKKKTEEAKQTESLKHPPGIEINNNGTAKTSTTVASKQPSETSTESKPSAVPPTNNLLQLIAAARKGTTMPAPPEPATEVVCDGDSSDSDEQPPRLTVTDFPCLNGRPGGTAAPPPGFGKPKKPPPGFARPNVCDTPMGTLSSLVKATTPTTSPAVPPQYMPPAGFQQRNLALIQDVQQILAKRSEDGLFTTFKSLSGSFRQGVLSADEYFARCIELFGSEKEFMTIFPELLFLLPDIRKQQELMATFNAHRKAQAVTSGALPKGPPVQLLVCATCQQVLSAEDFRSHRTVHDPS</sequence>
<dbReference type="InterPro" id="IPR059042">
    <property type="entry name" value="Znf_C2H2_ZNF598"/>
</dbReference>
<dbReference type="GO" id="GO:0016567">
    <property type="term" value="P:protein ubiquitination"/>
    <property type="evidence" value="ECO:0007669"/>
    <property type="project" value="TreeGrafter"/>
</dbReference>
<evidence type="ECO:0000256" key="4">
    <source>
        <dbReference type="ARBA" id="ARBA00012483"/>
    </source>
</evidence>
<feature type="compositionally biased region" description="Pro residues" evidence="13">
    <location>
        <begin position="667"/>
        <end position="676"/>
    </location>
</feature>
<dbReference type="InterPro" id="IPR013087">
    <property type="entry name" value="Znf_C2H2_type"/>
</dbReference>
<dbReference type="PANTHER" id="PTHR22938">
    <property type="entry name" value="ZINC FINGER PROTEIN 598"/>
    <property type="match status" value="1"/>
</dbReference>
<evidence type="ECO:0000256" key="10">
    <source>
        <dbReference type="ARBA" id="ARBA00022833"/>
    </source>
</evidence>
<evidence type="ECO:0000256" key="3">
    <source>
        <dbReference type="ARBA" id="ARBA00004906"/>
    </source>
</evidence>
<accession>A0A131YV35</accession>
<feature type="region of interest" description="Disordered" evidence="13">
    <location>
        <begin position="350"/>
        <end position="676"/>
    </location>
</feature>
<dbReference type="SUPFAM" id="SSF57850">
    <property type="entry name" value="RING/U-box"/>
    <property type="match status" value="1"/>
</dbReference>
<evidence type="ECO:0000256" key="2">
    <source>
        <dbReference type="ARBA" id="ARBA00004496"/>
    </source>
</evidence>
<dbReference type="CDD" id="cd16615">
    <property type="entry name" value="RING-HC_ZNF598"/>
    <property type="match status" value="1"/>
</dbReference>
<feature type="compositionally biased region" description="Polar residues" evidence="13">
    <location>
        <begin position="448"/>
        <end position="458"/>
    </location>
</feature>
<dbReference type="InterPro" id="IPR044288">
    <property type="entry name" value="ZNF598/HEL2"/>
</dbReference>
<keyword evidence="15" id="KW-0436">Ligase</keyword>
<keyword evidence="10" id="KW-0862">Zinc</keyword>
<dbReference type="GO" id="GO:0008270">
    <property type="term" value="F:zinc ion binding"/>
    <property type="evidence" value="ECO:0007669"/>
    <property type="project" value="UniProtKB-KW"/>
</dbReference>
<feature type="compositionally biased region" description="Polar residues" evidence="13">
    <location>
        <begin position="323"/>
        <end position="332"/>
    </location>
</feature>
<dbReference type="Pfam" id="PF23230">
    <property type="entry name" value="zf-C2H2_13"/>
    <property type="match status" value="1"/>
</dbReference>
<dbReference type="EMBL" id="GEDV01005464">
    <property type="protein sequence ID" value="JAP83093.1"/>
    <property type="molecule type" value="Transcribed_RNA"/>
</dbReference>
<reference evidence="15" key="1">
    <citation type="journal article" date="2016" name="Ticks Tick Borne Dis.">
        <title>De novo assembly and annotation of the salivary gland transcriptome of Rhipicephalus appendiculatus male and female ticks during blood feeding.</title>
        <authorList>
            <person name="de Castro M.H."/>
            <person name="de Klerk D."/>
            <person name="Pienaar R."/>
            <person name="Latif A.A."/>
            <person name="Rees D.J."/>
            <person name="Mans B.J."/>
        </authorList>
    </citation>
    <scope>NUCLEOTIDE SEQUENCE</scope>
    <source>
        <tissue evidence="15">Salivary glands</tissue>
    </source>
</reference>
<proteinExistence type="inferred from homology"/>
<comment type="catalytic activity">
    <reaction evidence="1">
        <text>S-ubiquitinyl-[E2 ubiquitin-conjugating enzyme]-L-cysteine + [acceptor protein]-L-lysine = [E2 ubiquitin-conjugating enzyme]-L-cysteine + N(6)-ubiquitinyl-[acceptor protein]-L-lysine.</text>
        <dbReference type="EC" id="2.3.2.27"/>
    </reaction>
</comment>
<dbReference type="AlphaFoldDB" id="A0A131YV35"/>
<organism evidence="15">
    <name type="scientific">Rhipicephalus appendiculatus</name>
    <name type="common">Brown ear tick</name>
    <dbReference type="NCBI Taxonomy" id="34631"/>
    <lineage>
        <taxon>Eukaryota</taxon>
        <taxon>Metazoa</taxon>
        <taxon>Ecdysozoa</taxon>
        <taxon>Arthropoda</taxon>
        <taxon>Chelicerata</taxon>
        <taxon>Arachnida</taxon>
        <taxon>Acari</taxon>
        <taxon>Parasitiformes</taxon>
        <taxon>Ixodida</taxon>
        <taxon>Ixodoidea</taxon>
        <taxon>Ixodidae</taxon>
        <taxon>Rhipicephalinae</taxon>
        <taxon>Rhipicephalus</taxon>
        <taxon>Rhipicephalus</taxon>
    </lineage>
</organism>
<dbReference type="Pfam" id="PF23202">
    <property type="entry name" value="PAH_ZNF598"/>
    <property type="match status" value="1"/>
</dbReference>
<evidence type="ECO:0000256" key="9">
    <source>
        <dbReference type="ARBA" id="ARBA00022771"/>
    </source>
</evidence>
<keyword evidence="8" id="KW-0479">Metal-binding</keyword>
<feature type="compositionally biased region" description="Polar residues" evidence="13">
    <location>
        <begin position="576"/>
        <end position="612"/>
    </location>
</feature>
<evidence type="ECO:0000256" key="7">
    <source>
        <dbReference type="ARBA" id="ARBA00022679"/>
    </source>
</evidence>
<dbReference type="GO" id="GO:0005737">
    <property type="term" value="C:cytoplasm"/>
    <property type="evidence" value="ECO:0007669"/>
    <property type="project" value="UniProtKB-SubCell"/>
</dbReference>
<dbReference type="Pfam" id="PF23208">
    <property type="entry name" value="zf_C2H2_ZNF598"/>
    <property type="match status" value="1"/>
</dbReference>
<evidence type="ECO:0000256" key="12">
    <source>
        <dbReference type="PROSITE-ProRule" id="PRU00175"/>
    </source>
</evidence>
<dbReference type="PROSITE" id="PS00028">
    <property type="entry name" value="ZINC_FINGER_C2H2_1"/>
    <property type="match status" value="1"/>
</dbReference>
<dbReference type="PANTHER" id="PTHR22938:SF0">
    <property type="entry name" value="E3 UBIQUITIN-PROTEIN LIGASE ZNF598"/>
    <property type="match status" value="1"/>
</dbReference>
<comment type="subcellular location">
    <subcellularLocation>
        <location evidence="2">Cytoplasm</location>
    </subcellularLocation>
</comment>
<evidence type="ECO:0000256" key="1">
    <source>
        <dbReference type="ARBA" id="ARBA00000900"/>
    </source>
</evidence>
<evidence type="ECO:0000256" key="8">
    <source>
        <dbReference type="ARBA" id="ARBA00022723"/>
    </source>
</evidence>
<dbReference type="GO" id="GO:0043022">
    <property type="term" value="F:ribosome binding"/>
    <property type="evidence" value="ECO:0007669"/>
    <property type="project" value="TreeGrafter"/>
</dbReference>
<evidence type="ECO:0000256" key="13">
    <source>
        <dbReference type="SAM" id="MobiDB-lite"/>
    </source>
</evidence>
<protein>
    <recommendedName>
        <fullName evidence="4">RING-type E3 ubiquitin transferase</fullName>
        <ecNumber evidence="4">2.3.2.27</ecNumber>
    </recommendedName>
</protein>
<dbReference type="Pfam" id="PF25447">
    <property type="entry name" value="RING_ZNF598"/>
    <property type="match status" value="1"/>
</dbReference>
<evidence type="ECO:0000259" key="14">
    <source>
        <dbReference type="PROSITE" id="PS50089"/>
    </source>
</evidence>
<feature type="compositionally biased region" description="Polar residues" evidence="13">
    <location>
        <begin position="474"/>
        <end position="488"/>
    </location>
</feature>
<comment type="pathway">
    <text evidence="3">Protein modification; protein ubiquitination.</text>
</comment>
<dbReference type="InterPro" id="IPR001841">
    <property type="entry name" value="Znf_RING"/>
</dbReference>
<dbReference type="EC" id="2.3.2.27" evidence="4"/>
<dbReference type="GO" id="GO:0061630">
    <property type="term" value="F:ubiquitin protein ligase activity"/>
    <property type="evidence" value="ECO:0007669"/>
    <property type="project" value="UniProtKB-EC"/>
</dbReference>
<keyword evidence="5" id="KW-0963">Cytoplasm</keyword>
<evidence type="ECO:0000256" key="5">
    <source>
        <dbReference type="ARBA" id="ARBA00022490"/>
    </source>
</evidence>
<evidence type="ECO:0000256" key="11">
    <source>
        <dbReference type="ARBA" id="ARBA00035113"/>
    </source>
</evidence>
<dbReference type="InterPro" id="IPR056437">
    <property type="entry name" value="Znf-C2H2_ZNF598/HEL2"/>
</dbReference>
<evidence type="ECO:0000313" key="15">
    <source>
        <dbReference type="EMBL" id="JAP83093.1"/>
    </source>
</evidence>
<feature type="domain" description="RING-type" evidence="14">
    <location>
        <begin position="10"/>
        <end position="50"/>
    </location>
</feature>
<dbReference type="GO" id="GO:0072344">
    <property type="term" value="P:rescue of stalled ribosome"/>
    <property type="evidence" value="ECO:0007669"/>
    <property type="project" value="InterPro"/>
</dbReference>
<keyword evidence="9 12" id="KW-0863">Zinc-finger</keyword>
<feature type="region of interest" description="Disordered" evidence="13">
    <location>
        <begin position="290"/>
        <end position="333"/>
    </location>
</feature>
<dbReference type="InterPro" id="IPR057634">
    <property type="entry name" value="PAH_ZNF598/HEL2"/>
</dbReference>
<keyword evidence="6" id="KW-0597">Phosphoprotein</keyword>
<comment type="similarity">
    <text evidence="11">Belongs to the ZNF598/HEL2 family.</text>
</comment>
<feature type="compositionally biased region" description="Low complexity" evidence="13">
    <location>
        <begin position="405"/>
        <end position="417"/>
    </location>
</feature>
<evidence type="ECO:0000256" key="6">
    <source>
        <dbReference type="ARBA" id="ARBA00022553"/>
    </source>
</evidence>
<dbReference type="PROSITE" id="PS50089">
    <property type="entry name" value="ZF_RING_2"/>
    <property type="match status" value="1"/>
</dbReference>
<dbReference type="GO" id="GO:0016874">
    <property type="term" value="F:ligase activity"/>
    <property type="evidence" value="ECO:0007669"/>
    <property type="project" value="UniProtKB-KW"/>
</dbReference>
<dbReference type="InterPro" id="IPR041888">
    <property type="entry name" value="RING-HC_ZNF598/HEL2"/>
</dbReference>
<dbReference type="SMART" id="SM00355">
    <property type="entry name" value="ZnF_C2H2"/>
    <property type="match status" value="5"/>
</dbReference>
<feature type="compositionally biased region" description="Basic and acidic residues" evidence="13">
    <location>
        <begin position="558"/>
        <end position="569"/>
    </location>
</feature>
<keyword evidence="7" id="KW-0808">Transferase</keyword>